<organism evidence="1">
    <name type="scientific">Tanacetum cinerariifolium</name>
    <name type="common">Dalmatian daisy</name>
    <name type="synonym">Chrysanthemum cinerariifolium</name>
    <dbReference type="NCBI Taxonomy" id="118510"/>
    <lineage>
        <taxon>Eukaryota</taxon>
        <taxon>Viridiplantae</taxon>
        <taxon>Streptophyta</taxon>
        <taxon>Embryophyta</taxon>
        <taxon>Tracheophyta</taxon>
        <taxon>Spermatophyta</taxon>
        <taxon>Magnoliopsida</taxon>
        <taxon>eudicotyledons</taxon>
        <taxon>Gunneridae</taxon>
        <taxon>Pentapetalae</taxon>
        <taxon>asterids</taxon>
        <taxon>campanulids</taxon>
        <taxon>Asterales</taxon>
        <taxon>Asteraceae</taxon>
        <taxon>Asteroideae</taxon>
        <taxon>Anthemideae</taxon>
        <taxon>Anthemidinae</taxon>
        <taxon>Tanacetum</taxon>
    </lineage>
</organism>
<evidence type="ECO:0000313" key="1">
    <source>
        <dbReference type="EMBL" id="GFD41462.1"/>
    </source>
</evidence>
<reference evidence="1" key="1">
    <citation type="journal article" date="2019" name="Sci. Rep.">
        <title>Draft genome of Tanacetum cinerariifolium, the natural source of mosquito coil.</title>
        <authorList>
            <person name="Yamashiro T."/>
            <person name="Shiraishi A."/>
            <person name="Satake H."/>
            <person name="Nakayama K."/>
        </authorList>
    </citation>
    <scope>NUCLEOTIDE SEQUENCE</scope>
</reference>
<dbReference type="EMBL" id="BKCJ011552835">
    <property type="protein sequence ID" value="GFD41462.1"/>
    <property type="molecule type" value="Genomic_DNA"/>
</dbReference>
<proteinExistence type="predicted"/>
<name>A0A699W0R0_TANCI</name>
<accession>A0A699W0R0</accession>
<protein>
    <submittedName>
        <fullName evidence="1">Uncharacterized protein</fullName>
    </submittedName>
</protein>
<sequence length="83" mass="9043">MHHLASCLHSILHASCMVSYKDDLYKLLLVQVMATPAIPVSVKENLGDPIDIRMDIIHPEPVVAVAFSTAAIVRTQAQHGEAI</sequence>
<gene>
    <name evidence="1" type="ORF">Tci_913431</name>
</gene>
<dbReference type="AlphaFoldDB" id="A0A699W0R0"/>
<comment type="caution">
    <text evidence="1">The sequence shown here is derived from an EMBL/GenBank/DDBJ whole genome shotgun (WGS) entry which is preliminary data.</text>
</comment>